<organism evidence="2 3">
    <name type="scientific">Thalassovita taeanensis</name>
    <dbReference type="NCBI Taxonomy" id="657014"/>
    <lineage>
        <taxon>Bacteria</taxon>
        <taxon>Pseudomonadati</taxon>
        <taxon>Pseudomonadota</taxon>
        <taxon>Alphaproteobacteria</taxon>
        <taxon>Rhodobacterales</taxon>
        <taxon>Roseobacteraceae</taxon>
        <taxon>Thalassovita</taxon>
    </lineage>
</organism>
<dbReference type="InterPro" id="IPR029058">
    <property type="entry name" value="AB_hydrolase_fold"/>
</dbReference>
<dbReference type="SUPFAM" id="SSF53474">
    <property type="entry name" value="alpha/beta-Hydrolases"/>
    <property type="match status" value="1"/>
</dbReference>
<reference evidence="2 3" key="1">
    <citation type="submission" date="2016-10" db="EMBL/GenBank/DDBJ databases">
        <authorList>
            <person name="de Groot N.N."/>
        </authorList>
    </citation>
    <scope>NUCLEOTIDE SEQUENCE [LARGE SCALE GENOMIC DNA]</scope>
    <source>
        <strain evidence="2 3">DSM 22007</strain>
    </source>
</reference>
<dbReference type="Pfam" id="PF00561">
    <property type="entry name" value="Abhydrolase_1"/>
    <property type="match status" value="1"/>
</dbReference>
<evidence type="ECO:0000313" key="2">
    <source>
        <dbReference type="EMBL" id="SEQ15801.1"/>
    </source>
</evidence>
<dbReference type="Proteomes" id="UP000198634">
    <property type="component" value="Unassembled WGS sequence"/>
</dbReference>
<sequence>MTWTLGVLALILVAPFVREALKQPMNARAREQAPGEFVNLSQGITHFRWIGPERGPVAVCVHGLTTPSFVWEGVAKGLAAMGFQVLIYDLYGRGFSDRPKGLQDRAFFLRQLEDLLATEGVADDITLLGYSMGGAISTAFAAEHPGRIRRLILLAPAGMGHDLGLLAKITRNVPILGDWLMLTFFARNHRKGTEAERALPSSVERIVDKQQNELTYCGFVPAILSSLRGMLSTPLEAEHRAIGAAGVPVLAVWGRDDSAIPIRAMGVLAQWNHAARHEVIDGAGHGLTYTHTDQVVDAIAADVAEA</sequence>
<dbReference type="AlphaFoldDB" id="A0A1H9DQW1"/>
<dbReference type="GO" id="GO:0016787">
    <property type="term" value="F:hydrolase activity"/>
    <property type="evidence" value="ECO:0007669"/>
    <property type="project" value="UniProtKB-KW"/>
</dbReference>
<dbReference type="EMBL" id="FOEP01000004">
    <property type="protein sequence ID" value="SEQ15801.1"/>
    <property type="molecule type" value="Genomic_DNA"/>
</dbReference>
<proteinExistence type="predicted"/>
<name>A0A1H9DQW1_9RHOB</name>
<gene>
    <name evidence="2" type="ORF">SAMN04488092_104246</name>
</gene>
<dbReference type="PANTHER" id="PTHR43194">
    <property type="entry name" value="HYDROLASE ALPHA/BETA FOLD FAMILY"/>
    <property type="match status" value="1"/>
</dbReference>
<feature type="domain" description="AB hydrolase-1" evidence="1">
    <location>
        <begin position="59"/>
        <end position="289"/>
    </location>
</feature>
<dbReference type="PANTHER" id="PTHR43194:SF2">
    <property type="entry name" value="PEROXISOMAL MEMBRANE PROTEIN LPX1"/>
    <property type="match status" value="1"/>
</dbReference>
<dbReference type="InterPro" id="IPR050228">
    <property type="entry name" value="Carboxylesterase_BioH"/>
</dbReference>
<dbReference type="OrthoDB" id="7267294at2"/>
<protein>
    <submittedName>
        <fullName evidence="2">Lysophospholipase, alpha-beta hydrolase superfamily</fullName>
    </submittedName>
</protein>
<keyword evidence="2" id="KW-0378">Hydrolase</keyword>
<dbReference type="InterPro" id="IPR000073">
    <property type="entry name" value="AB_hydrolase_1"/>
</dbReference>
<dbReference type="PRINTS" id="PR00111">
    <property type="entry name" value="ABHYDROLASE"/>
</dbReference>
<evidence type="ECO:0000313" key="3">
    <source>
        <dbReference type="Proteomes" id="UP000198634"/>
    </source>
</evidence>
<keyword evidence="3" id="KW-1185">Reference proteome</keyword>
<dbReference type="RefSeq" id="WP_090269325.1">
    <property type="nucleotide sequence ID" value="NZ_FOEP01000004.1"/>
</dbReference>
<evidence type="ECO:0000259" key="1">
    <source>
        <dbReference type="Pfam" id="PF00561"/>
    </source>
</evidence>
<dbReference type="Gene3D" id="3.40.50.1820">
    <property type="entry name" value="alpha/beta hydrolase"/>
    <property type="match status" value="1"/>
</dbReference>
<dbReference type="STRING" id="657014.SAMN04488092_104246"/>
<accession>A0A1H9DQW1</accession>